<accession>A0A7I8DLJ7</accession>
<keyword evidence="1" id="KW-0812">Transmembrane</keyword>
<evidence type="ECO:0000256" key="1">
    <source>
        <dbReference type="SAM" id="Phobius"/>
    </source>
</evidence>
<feature type="transmembrane region" description="Helical" evidence="1">
    <location>
        <begin position="12"/>
        <end position="33"/>
    </location>
</feature>
<feature type="transmembrane region" description="Helical" evidence="1">
    <location>
        <begin position="456"/>
        <end position="477"/>
    </location>
</feature>
<feature type="transmembrane region" description="Helical" evidence="1">
    <location>
        <begin position="201"/>
        <end position="220"/>
    </location>
</feature>
<feature type="transmembrane region" description="Helical" evidence="1">
    <location>
        <begin position="331"/>
        <end position="349"/>
    </location>
</feature>
<feature type="transmembrane region" description="Helical" evidence="1">
    <location>
        <begin position="630"/>
        <end position="654"/>
    </location>
</feature>
<feature type="transmembrane region" description="Helical" evidence="1">
    <location>
        <begin position="390"/>
        <end position="412"/>
    </location>
</feature>
<reference evidence="2 3" key="2">
    <citation type="submission" date="2020-08" db="EMBL/GenBank/DDBJ databases">
        <authorList>
            <person name="Ueki A."/>
            <person name="Tonouchi A."/>
        </authorList>
    </citation>
    <scope>NUCLEOTIDE SEQUENCE [LARGE SCALE GENOMIC DNA]</scope>
    <source>
        <strain evidence="2 3">CTTW</strain>
    </source>
</reference>
<evidence type="ECO:0000313" key="2">
    <source>
        <dbReference type="EMBL" id="BCJ99323.1"/>
    </source>
</evidence>
<dbReference type="Proteomes" id="UP000515703">
    <property type="component" value="Chromosome"/>
</dbReference>
<feature type="transmembrane region" description="Helical" evidence="1">
    <location>
        <begin position="589"/>
        <end position="609"/>
    </location>
</feature>
<name>A0A7I8DLJ7_9FIRM</name>
<dbReference type="KEGG" id="acht:bsdcttw_23640"/>
<dbReference type="EMBL" id="AP023368">
    <property type="protein sequence ID" value="BCJ99323.1"/>
    <property type="molecule type" value="Genomic_DNA"/>
</dbReference>
<keyword evidence="1" id="KW-0472">Membrane</keyword>
<feature type="transmembrane region" description="Helical" evidence="1">
    <location>
        <begin position="684"/>
        <end position="706"/>
    </location>
</feature>
<dbReference type="AlphaFoldDB" id="A0A7I8DLJ7"/>
<sequence length="794" mass="92038">MRIFSGELIKNFFNKVIWFLLLFFLTLSIFLFIKEAHSVNVIQNTYIDYYSNMPVDEALNTASSRREINDLRMTLQNLRSTYQDEKLAEKAFLDYASTFYGDDVEALALLKDQDKIDVSRLGMENEQLYYLISQLEYIKSYDVFISSLDQRTQAMLNSSLFRTKGSFAHRNIEKTQSDFDKMKTIKLSIGNDSGVLTISKFIYTDGLLIAFLFILCYYIFTVERENGLLKILKATVKGHLPVIFSKIIVLLLFTILGVTVVYGTELYLAKQMLGFGELSRYIQSISAFRDCPVILTIGEYLLCFFFTKLAVMVLVALILALFFQLSESSSFIYLLILVFFCVEYLFYLLIHPASVFNLLKYINIFSFLDTFGMFRIYTNINLFGYPCNRIFITVVSIIIASILLILINLRLFTLRWQGFTRPHLVNRLFQRRKRYFGSVSLLYHEFYKTFFTNKRFLVVLALGFILYCSIDQTPLYVNRETSSYLTFINKYEGILTEDKNSLIQAEINDINSIPDKMVAISEKYKNGTSSKEEYQNEFNSLQFDIEKNVGFSRFEKQFEYLTSLKLSSKPGIVSEVSSDYLFDNEKRDYIYAIYIVVLIIVCISCIFPVDSQSGMENILRCTVGGEKKLFYIKTIVATLFSSILFILISFMSYINMFLKYRISDVKLPIQSIQKYANLTIEFSIIGFIIFAIFLTLLTVVMITQIVILQSLLLRKQSLVILCSSVLFLFPLFLGYIGVTTLNFLSINNSFQLFQTMSDNSNMKENILYFIAVVVITLGVTFINVRIYRKKIIFI</sequence>
<keyword evidence="1" id="KW-1133">Transmembrane helix</keyword>
<gene>
    <name evidence="2" type="ORF">bsdcttw_23640</name>
</gene>
<keyword evidence="3" id="KW-1185">Reference proteome</keyword>
<dbReference type="RefSeq" id="WP_185259586.1">
    <property type="nucleotide sequence ID" value="NZ_AP023368.1"/>
</dbReference>
<evidence type="ECO:0000313" key="3">
    <source>
        <dbReference type="Proteomes" id="UP000515703"/>
    </source>
</evidence>
<feature type="transmembrane region" description="Helical" evidence="1">
    <location>
        <begin position="766"/>
        <end position="787"/>
    </location>
</feature>
<feature type="transmembrane region" description="Helical" evidence="1">
    <location>
        <begin position="718"/>
        <end position="746"/>
    </location>
</feature>
<protein>
    <submittedName>
        <fullName evidence="2">Uncharacterized protein</fullName>
    </submittedName>
</protein>
<feature type="transmembrane region" description="Helical" evidence="1">
    <location>
        <begin position="240"/>
        <end position="262"/>
    </location>
</feature>
<proteinExistence type="predicted"/>
<feature type="transmembrane region" description="Helical" evidence="1">
    <location>
        <begin position="300"/>
        <end position="325"/>
    </location>
</feature>
<organism evidence="2 3">
    <name type="scientific">Anaerocolumna chitinilytica</name>
    <dbReference type="NCBI Taxonomy" id="1727145"/>
    <lineage>
        <taxon>Bacteria</taxon>
        <taxon>Bacillati</taxon>
        <taxon>Bacillota</taxon>
        <taxon>Clostridia</taxon>
        <taxon>Lachnospirales</taxon>
        <taxon>Lachnospiraceae</taxon>
        <taxon>Anaerocolumna</taxon>
    </lineage>
</organism>
<reference evidence="2 3" key="1">
    <citation type="submission" date="2020-08" db="EMBL/GenBank/DDBJ databases">
        <title>Draft genome sequencing of an Anaerocolumna strain isolated from anoxic soil subjected to BSD treatment.</title>
        <authorList>
            <person name="Uek A."/>
            <person name="Tonouchi A."/>
        </authorList>
    </citation>
    <scope>NUCLEOTIDE SEQUENCE [LARGE SCALE GENOMIC DNA]</scope>
    <source>
        <strain evidence="2 3">CTTW</strain>
    </source>
</reference>